<keyword evidence="1" id="KW-0812">Transmembrane</keyword>
<dbReference type="Proteomes" id="UP001597033">
    <property type="component" value="Unassembled WGS sequence"/>
</dbReference>
<evidence type="ECO:0000313" key="2">
    <source>
        <dbReference type="EMBL" id="MFD1041696.1"/>
    </source>
</evidence>
<dbReference type="PANTHER" id="PTHR40940:SF1">
    <property type="entry name" value="PROTEIN BATD"/>
    <property type="match status" value="1"/>
</dbReference>
<evidence type="ECO:0000256" key="1">
    <source>
        <dbReference type="SAM" id="Phobius"/>
    </source>
</evidence>
<dbReference type="InterPro" id="IPR025738">
    <property type="entry name" value="BatD"/>
</dbReference>
<keyword evidence="3" id="KW-1185">Reference proteome</keyword>
<evidence type="ECO:0000313" key="3">
    <source>
        <dbReference type="Proteomes" id="UP001597033"/>
    </source>
</evidence>
<name>A0ABW3LVS0_9GAMM</name>
<comment type="caution">
    <text evidence="2">The sequence shown here is derived from an EMBL/GenBank/DDBJ whole genome shotgun (WGS) entry which is preliminary data.</text>
</comment>
<proteinExistence type="predicted"/>
<accession>A0ABW3LVS0</accession>
<gene>
    <name evidence="2" type="ORF">ACFQ2N_04940</name>
</gene>
<protein>
    <submittedName>
        <fullName evidence="2">BatD family protein</fullName>
    </submittedName>
</protein>
<keyword evidence="1" id="KW-1133">Transmembrane helix</keyword>
<feature type="transmembrane region" description="Helical" evidence="1">
    <location>
        <begin position="391"/>
        <end position="411"/>
    </location>
</feature>
<dbReference type="RefSeq" id="WP_238394310.1">
    <property type="nucleotide sequence ID" value="NZ_JBHTKN010000002.1"/>
</dbReference>
<dbReference type="EMBL" id="JBHTKN010000002">
    <property type="protein sequence ID" value="MFD1041696.1"/>
    <property type="molecule type" value="Genomic_DNA"/>
</dbReference>
<sequence>MAGLSTAHAETRAWLDRNAIAPGEAVTLNIETDQPGSAPDYTPLRDAFTLGPPYRSPATGNRTLFGIALTPRREGAVDIPALQVGAERTAPQKLSVSAAHASAPVPRGDVFLESRVDDPAPYVQQSLGLTVRLYYATPLLSGELAQDAPDGASLQRIGDDVQSSREIGGRRYHVVERRYLLVPERSGPLELPPSRFRGQGAGGFFDDFFGTDRSLSAQGAAQTLQVRPQPDGAPQPWLPLRDLELEYGARPDRARAGEAVEIVVEAVAQGATAAQFPEIPAPQVEGAQVFADRAETTERFVDGGPQLTVVRRFSVVPLRPGPLRVPGTRLAWWDVAAGSAQVASLPDLSLEVAPGVAGASQAAPAPTTAPPTTSPATIALPADGTLPRSPWFRVAVAFALLWLATLAWMLWRKRGSGHPVLAAGERDRPAVPSTADLRRLLDAGSFDEVVGLLQRMAVPAAADLDGVIARLDDPSQRDALDAMRRALWAGQGEPSAARAALRAAFRDGPRWRAPPVVDPAPLPPLYPP</sequence>
<reference evidence="3" key="1">
    <citation type="journal article" date="2019" name="Int. J. Syst. Evol. Microbiol.">
        <title>The Global Catalogue of Microorganisms (GCM) 10K type strain sequencing project: providing services to taxonomists for standard genome sequencing and annotation.</title>
        <authorList>
            <consortium name="The Broad Institute Genomics Platform"/>
            <consortium name="The Broad Institute Genome Sequencing Center for Infectious Disease"/>
            <person name="Wu L."/>
            <person name="Ma J."/>
        </authorList>
    </citation>
    <scope>NUCLEOTIDE SEQUENCE [LARGE SCALE GENOMIC DNA]</scope>
    <source>
        <strain evidence="3">CCUG 55854</strain>
    </source>
</reference>
<organism evidence="2 3">
    <name type="scientific">Pseudoxanthomonas kaohsiungensis</name>
    <dbReference type="NCBI Taxonomy" id="283923"/>
    <lineage>
        <taxon>Bacteria</taxon>
        <taxon>Pseudomonadati</taxon>
        <taxon>Pseudomonadota</taxon>
        <taxon>Gammaproteobacteria</taxon>
        <taxon>Lysobacterales</taxon>
        <taxon>Lysobacteraceae</taxon>
        <taxon>Pseudoxanthomonas</taxon>
    </lineage>
</organism>
<keyword evidence="1" id="KW-0472">Membrane</keyword>
<dbReference type="PANTHER" id="PTHR40940">
    <property type="entry name" value="PROTEIN BATD-RELATED"/>
    <property type="match status" value="1"/>
</dbReference>